<comment type="caution">
    <text evidence="2">The sequence shown here is derived from an EMBL/GenBank/DDBJ whole genome shotgun (WGS) entry which is preliminary data.</text>
</comment>
<name>K0QYX3_THAOC</name>
<feature type="region of interest" description="Disordered" evidence="1">
    <location>
        <begin position="86"/>
        <end position="105"/>
    </location>
</feature>
<evidence type="ECO:0000313" key="2">
    <source>
        <dbReference type="EMBL" id="EJK44548.1"/>
    </source>
</evidence>
<evidence type="ECO:0000313" key="3">
    <source>
        <dbReference type="Proteomes" id="UP000266841"/>
    </source>
</evidence>
<protein>
    <submittedName>
        <fullName evidence="2">Uncharacterized protein</fullName>
    </submittedName>
</protein>
<proteinExistence type="predicted"/>
<dbReference type="EMBL" id="AGNL01049556">
    <property type="protein sequence ID" value="EJK44548.1"/>
    <property type="molecule type" value="Genomic_DNA"/>
</dbReference>
<keyword evidence="3" id="KW-1185">Reference proteome</keyword>
<accession>K0QYX3</accession>
<sequence>MCHSCTLISAPLIQGTARRAARNCPACAAAHESKPNRNRERYGSLSPLLPVLRKRRWNRWSPRQERVTLVLIQSSEATITARTSFRQSGNDVTGAAPHGVKHQRGPQAVVRPMLRAYDDRRQVSSSVSSPAFIFRLCIQKFAIPTFIDMRAAPQQQCDDQPIPVDPPAKRATSWQTSSLTRGGVRGVGGEVQSEAPSCYRIRRRRAEEKSKSECGDPMETGRADPVGSVDFPKYCSGERVTLGFNARVSMSDTRHTNTQAALPPVDQVAVALTASSARTARQNGGP</sequence>
<reference evidence="2 3" key="1">
    <citation type="journal article" date="2012" name="Genome Biol.">
        <title>Genome and low-iron response of an oceanic diatom adapted to chronic iron limitation.</title>
        <authorList>
            <person name="Lommer M."/>
            <person name="Specht M."/>
            <person name="Roy A.S."/>
            <person name="Kraemer L."/>
            <person name="Andreson R."/>
            <person name="Gutowska M.A."/>
            <person name="Wolf J."/>
            <person name="Bergner S.V."/>
            <person name="Schilhabel M.B."/>
            <person name="Klostermeier U.C."/>
            <person name="Beiko R.G."/>
            <person name="Rosenstiel P."/>
            <person name="Hippler M."/>
            <person name="Laroche J."/>
        </authorList>
    </citation>
    <scope>NUCLEOTIDE SEQUENCE [LARGE SCALE GENOMIC DNA]</scope>
    <source>
        <strain evidence="2 3">CCMP1005</strain>
    </source>
</reference>
<dbReference type="Proteomes" id="UP000266841">
    <property type="component" value="Unassembled WGS sequence"/>
</dbReference>
<organism evidence="2 3">
    <name type="scientific">Thalassiosira oceanica</name>
    <name type="common">Marine diatom</name>
    <dbReference type="NCBI Taxonomy" id="159749"/>
    <lineage>
        <taxon>Eukaryota</taxon>
        <taxon>Sar</taxon>
        <taxon>Stramenopiles</taxon>
        <taxon>Ochrophyta</taxon>
        <taxon>Bacillariophyta</taxon>
        <taxon>Coscinodiscophyceae</taxon>
        <taxon>Thalassiosirophycidae</taxon>
        <taxon>Thalassiosirales</taxon>
        <taxon>Thalassiosiraceae</taxon>
        <taxon>Thalassiosira</taxon>
    </lineage>
</organism>
<evidence type="ECO:0000256" key="1">
    <source>
        <dbReference type="SAM" id="MobiDB-lite"/>
    </source>
</evidence>
<feature type="region of interest" description="Disordered" evidence="1">
    <location>
        <begin position="166"/>
        <end position="190"/>
    </location>
</feature>
<gene>
    <name evidence="2" type="ORF">THAOC_36901</name>
</gene>
<feature type="non-terminal residue" evidence="2">
    <location>
        <position position="286"/>
    </location>
</feature>
<dbReference type="AlphaFoldDB" id="K0QYX3"/>